<dbReference type="GO" id="GO:0043240">
    <property type="term" value="C:Fanconi anaemia nuclear complex"/>
    <property type="evidence" value="ECO:0007669"/>
    <property type="project" value="InterPro"/>
</dbReference>
<evidence type="ECO:0000256" key="2">
    <source>
        <dbReference type="SAM" id="MobiDB-lite"/>
    </source>
</evidence>
<dbReference type="Proteomes" id="UP000052943">
    <property type="component" value="Unassembled WGS sequence"/>
</dbReference>
<gene>
    <name evidence="4" type="ORF">AM587_10009499</name>
</gene>
<feature type="region of interest" description="Disordered" evidence="2">
    <location>
        <begin position="20"/>
        <end position="40"/>
    </location>
</feature>
<dbReference type="InterPro" id="IPR000571">
    <property type="entry name" value="Znf_CCCH"/>
</dbReference>
<feature type="domain" description="C3H1-type" evidence="3">
    <location>
        <begin position="309"/>
        <end position="336"/>
    </location>
</feature>
<dbReference type="PANTHER" id="PTHR32094:SF5">
    <property type="entry name" value="FANCONI ANEMIA GROUP E PROTEIN"/>
    <property type="match status" value="1"/>
</dbReference>
<dbReference type="GO" id="GO:0008270">
    <property type="term" value="F:zinc ion binding"/>
    <property type="evidence" value="ECO:0007669"/>
    <property type="project" value="UniProtKB-KW"/>
</dbReference>
<feature type="zinc finger region" description="C3H1-type" evidence="1">
    <location>
        <begin position="255"/>
        <end position="281"/>
    </location>
</feature>
<feature type="region of interest" description="Disordered" evidence="2">
    <location>
        <begin position="560"/>
        <end position="580"/>
    </location>
</feature>
<evidence type="ECO:0000313" key="5">
    <source>
        <dbReference type="Proteomes" id="UP000052943"/>
    </source>
</evidence>
<keyword evidence="1" id="KW-0862">Zinc</keyword>
<keyword evidence="1" id="KW-0863">Zinc-finger</keyword>
<dbReference type="PROSITE" id="PS50103">
    <property type="entry name" value="ZF_C3H1"/>
    <property type="match status" value="3"/>
</dbReference>
<accession>A0A0W8C5A7</accession>
<proteinExistence type="predicted"/>
<reference evidence="4 5" key="1">
    <citation type="submission" date="2015-11" db="EMBL/GenBank/DDBJ databases">
        <title>Genomes and virulence difference between two physiological races of Phytophthora nicotianae.</title>
        <authorList>
            <person name="Liu H."/>
            <person name="Ma X."/>
            <person name="Yu H."/>
            <person name="Fang D."/>
            <person name="Li Y."/>
            <person name="Wang X."/>
            <person name="Wang W."/>
            <person name="Dong Y."/>
            <person name="Xiao B."/>
        </authorList>
    </citation>
    <scope>NUCLEOTIDE SEQUENCE [LARGE SCALE GENOMIC DNA]</scope>
    <source>
        <strain evidence="5">race 0</strain>
    </source>
</reference>
<dbReference type="OrthoDB" id="3247158at2759"/>
<feature type="zinc finger region" description="C3H1-type" evidence="1">
    <location>
        <begin position="282"/>
        <end position="308"/>
    </location>
</feature>
<protein>
    <submittedName>
        <fullName evidence="4">Zinc finger CCCH domain-containing protein 3</fullName>
    </submittedName>
</protein>
<evidence type="ECO:0000256" key="1">
    <source>
        <dbReference type="PROSITE-ProRule" id="PRU00723"/>
    </source>
</evidence>
<keyword evidence="1" id="KW-0479">Metal-binding</keyword>
<sequence>MEEVTLRAKIQAMKNLLEAKRQSEGGKAPTTASYSYPRPNYGHYQSRKYAASGPVNRSWNRFSPPDAVVNKSHVGSVSTNKVWRREDTSTTTPSPASITKAWKKPLKVAANKSKSMQMQVLRLEDGEYAKASGGFSLVRAGVKKPSPLTNTPQAIATAKPMPVIRSNSSRTDLVFSYCAVALELSLPLCYSVHIGGVKYVVANGGKVLKRCSSEDHKANVAHRRGSMSITSKSAAARAAIGYCKNKEECRFIHDSRRVAMCRKFLKNECNDPKCLLSHQHDENKVPDCKMFLRGACTREGCRYRHVKVSATAKLCEPFTKGYCPKGEACPLRHELPRKTITAVASEQNDSSKASTVPASEIPKNNNAELSIRPNIRFTSKHSAGFPSLFDGLRRTEDALACVEHRQTVPDVLQELSAPVLLIDTEGDGEGAEDEAAADCGIRMEQLHLRVQREIWSVLASDASPSADVSVELARSFLRVAMRQRRREADAVCLSLAKMVLRGKPENADEDESEYTTTNAAFRRRMRRLTLNRVEFPSLEDEDERVFRSLPSSGRDEVLQIAETNSSRMNKRPRGEDPEDHMIEQSVRNDSPFSEHALTAPERPTLTKEMEDRASGLAKQLVQLSRSEATAAVDDVATRAFDMLAEVVNDVHTTYAANERSFQYLCKVLCMDSTSDEALLQITKYESIPNSLVDSNWSSRYAAIFLETSVLPKIRAADSVISRVLLQAALRFGSSYSGMLVDSLLLPLLVSGEHDGSNKSVGPPQAEAITRILRSSDTVLADQLDGFLQRSLEAATANETNRPHLLSKESALLVFQNILNSKPVLSALTIERLVGACEAVLERPEAEQVRGSLKFATVIFTLISKYPQQCAGHVETLEVIATQLTSIMAKTTQRSLQKLKTNK</sequence>
<organism evidence="4 5">
    <name type="scientific">Phytophthora nicotianae</name>
    <name type="common">Potato buckeye rot agent</name>
    <name type="synonym">Phytophthora parasitica</name>
    <dbReference type="NCBI Taxonomy" id="4792"/>
    <lineage>
        <taxon>Eukaryota</taxon>
        <taxon>Sar</taxon>
        <taxon>Stramenopiles</taxon>
        <taxon>Oomycota</taxon>
        <taxon>Peronosporomycetes</taxon>
        <taxon>Peronosporales</taxon>
        <taxon>Peronosporaceae</taxon>
        <taxon>Phytophthora</taxon>
    </lineage>
</organism>
<dbReference type="PANTHER" id="PTHR32094">
    <property type="entry name" value="FANCONI ANEMIA GROUP E PROTEIN"/>
    <property type="match status" value="1"/>
</dbReference>
<dbReference type="AlphaFoldDB" id="A0A0W8C5A7"/>
<dbReference type="EMBL" id="LNFO01004893">
    <property type="protein sequence ID" value="KUF79252.1"/>
    <property type="molecule type" value="Genomic_DNA"/>
</dbReference>
<dbReference type="Gene3D" id="4.10.1000.10">
    <property type="entry name" value="Zinc finger, CCCH-type"/>
    <property type="match status" value="1"/>
</dbReference>
<comment type="caution">
    <text evidence="4">The sequence shown here is derived from an EMBL/GenBank/DDBJ whole genome shotgun (WGS) entry which is preliminary data.</text>
</comment>
<evidence type="ECO:0000313" key="4">
    <source>
        <dbReference type="EMBL" id="KUF79252.1"/>
    </source>
</evidence>
<feature type="domain" description="C3H1-type" evidence="3">
    <location>
        <begin position="255"/>
        <end position="281"/>
    </location>
</feature>
<dbReference type="STRING" id="4790.A0A0W8C5A7"/>
<evidence type="ECO:0000259" key="3">
    <source>
        <dbReference type="PROSITE" id="PS50103"/>
    </source>
</evidence>
<feature type="zinc finger region" description="C3H1-type" evidence="1">
    <location>
        <begin position="309"/>
        <end position="336"/>
    </location>
</feature>
<name>A0A0W8C5A7_PHYNI</name>
<feature type="domain" description="C3H1-type" evidence="3">
    <location>
        <begin position="282"/>
        <end position="308"/>
    </location>
</feature>
<dbReference type="GO" id="GO:0036297">
    <property type="term" value="P:interstrand cross-link repair"/>
    <property type="evidence" value="ECO:0007669"/>
    <property type="project" value="InterPro"/>
</dbReference>
<dbReference type="InterPro" id="IPR039685">
    <property type="entry name" value="FANCE"/>
</dbReference>
<dbReference type="SMART" id="SM00356">
    <property type="entry name" value="ZnF_C3H1"/>
    <property type="match status" value="3"/>
</dbReference>
<dbReference type="Gene3D" id="1.25.40.480">
    <property type="match status" value="1"/>
</dbReference>